<keyword evidence="8 11" id="KW-0472">Membrane</keyword>
<dbReference type="InterPro" id="IPR036942">
    <property type="entry name" value="Beta-barrel_TonB_sf"/>
</dbReference>
<reference evidence="17" key="1">
    <citation type="submission" date="2015-08" db="EMBL/GenBank/DDBJ databases">
        <title>Vibrio galatheae sp. nov., a novel member of the Vibrionaceae family isolated from the Solomon Islands.</title>
        <authorList>
            <person name="Giubergia S."/>
            <person name="Machado H."/>
            <person name="Mateiu R.V."/>
            <person name="Gram L."/>
        </authorList>
    </citation>
    <scope>NUCLEOTIDE SEQUENCE [LARGE SCALE GENOMIC DNA]</scope>
    <source>
        <strain evidence="17">DSM 19134</strain>
    </source>
</reference>
<evidence type="ECO:0000313" key="16">
    <source>
        <dbReference type="EMBL" id="KOO09433.1"/>
    </source>
</evidence>
<dbReference type="GO" id="GO:0015344">
    <property type="term" value="F:siderophore uptake transmembrane transporter activity"/>
    <property type="evidence" value="ECO:0007669"/>
    <property type="project" value="TreeGrafter"/>
</dbReference>
<sequence length="679" mass="76950">MFRHSILFSSLCLTGFIASANDSLDELMSMSLEELSMLDITMETASKFEQKLSDIPASVYVLSGERILRSGASTIAEALSLVPGVYFSKWNENSFHVSSRGFHDGLYNKMLVMVDGRSVYSPIYGGVYWSTLDYILADIDRIEVLRGPSGAVWGGNAANGVINIITKPASETQGTYLSATGGRYEAYDVSIRQGFQTDSGVSARAFFKARNNPNYLSHHTDHWRTDTAGIVVENDSWSVRAGGTKTSTKEYFNLVEYDSSDPYNLPIEFEDGNRDYNTSSVYAQFAYSKTLESGDKLSTSLWVDHVDDESLEAPGKYTTLDVEVNYLAKLSDRHELLLGAGYRYVDMDFGSHWLDTDLYKPSIYLRMYDIDGADDYIANVFVQSDYQWTDKLSSVLGLKAEHFEQNGETELAPQARMLYQFTPEHSGWGGVGRGVVSPSYMDSNAIQQWVGIEEIGGDLYGLTFLTMPNRDLSTESVWTYEIGYRFQPSSSFELDATAFYSHHKNIRAQDCNTSFTLVDYEHLRFCFTNDDYDASSKGVELASRYAFNEQLSLYATYSYLTVDAKWQGGALSNGEAEAFLSLPKQHMASIQSVWDISRSWQWDFIVRYNDIEYPEDPIDDILDELDPHFTLDTRLGWQMNEQSPTIEIIAQKVFAEELYDSWSLYPNEQLYFVRLSHEF</sequence>
<evidence type="ECO:0000256" key="11">
    <source>
        <dbReference type="PROSITE-ProRule" id="PRU01360"/>
    </source>
</evidence>
<keyword evidence="9 16" id="KW-0675">Receptor</keyword>
<evidence type="ECO:0000259" key="15">
    <source>
        <dbReference type="Pfam" id="PF07715"/>
    </source>
</evidence>
<dbReference type="PANTHER" id="PTHR30069">
    <property type="entry name" value="TONB-DEPENDENT OUTER MEMBRANE RECEPTOR"/>
    <property type="match status" value="1"/>
</dbReference>
<evidence type="ECO:0000256" key="12">
    <source>
        <dbReference type="RuleBase" id="RU003357"/>
    </source>
</evidence>
<evidence type="ECO:0000256" key="13">
    <source>
        <dbReference type="SAM" id="SignalP"/>
    </source>
</evidence>
<feature type="chain" id="PRO_5005600598" evidence="13">
    <location>
        <begin position="21"/>
        <end position="679"/>
    </location>
</feature>
<evidence type="ECO:0000313" key="17">
    <source>
        <dbReference type="Proteomes" id="UP000037530"/>
    </source>
</evidence>
<dbReference type="GO" id="GO:0009279">
    <property type="term" value="C:cell outer membrane"/>
    <property type="evidence" value="ECO:0007669"/>
    <property type="project" value="UniProtKB-SubCell"/>
</dbReference>
<dbReference type="PANTHER" id="PTHR30069:SF29">
    <property type="entry name" value="HEMOGLOBIN AND HEMOGLOBIN-HAPTOGLOBIN-BINDING PROTEIN 1-RELATED"/>
    <property type="match status" value="1"/>
</dbReference>
<keyword evidence="10 11" id="KW-0998">Cell outer membrane</keyword>
<evidence type="ECO:0000256" key="5">
    <source>
        <dbReference type="ARBA" id="ARBA00022692"/>
    </source>
</evidence>
<keyword evidence="5 11" id="KW-0812">Transmembrane</keyword>
<keyword evidence="7 12" id="KW-0798">TonB box</keyword>
<evidence type="ECO:0000259" key="14">
    <source>
        <dbReference type="Pfam" id="PF00593"/>
    </source>
</evidence>
<gene>
    <name evidence="16" type="ORF">AKJ31_03520</name>
</gene>
<dbReference type="Pfam" id="PF07715">
    <property type="entry name" value="Plug"/>
    <property type="match status" value="1"/>
</dbReference>
<organism evidence="16 17">
    <name type="scientific">Vibrio hepatarius</name>
    <dbReference type="NCBI Taxonomy" id="171383"/>
    <lineage>
        <taxon>Bacteria</taxon>
        <taxon>Pseudomonadati</taxon>
        <taxon>Pseudomonadota</taxon>
        <taxon>Gammaproteobacteria</taxon>
        <taxon>Vibrionales</taxon>
        <taxon>Vibrionaceae</taxon>
        <taxon>Vibrio</taxon>
        <taxon>Vibrio oreintalis group</taxon>
    </lineage>
</organism>
<keyword evidence="17" id="KW-1185">Reference proteome</keyword>
<dbReference type="InterPro" id="IPR000531">
    <property type="entry name" value="Beta-barrel_TonB"/>
</dbReference>
<dbReference type="GO" id="GO:0044718">
    <property type="term" value="P:siderophore transmembrane transport"/>
    <property type="evidence" value="ECO:0007669"/>
    <property type="project" value="TreeGrafter"/>
</dbReference>
<dbReference type="EMBL" id="LHPI01000001">
    <property type="protein sequence ID" value="KOO09433.1"/>
    <property type="molecule type" value="Genomic_DNA"/>
</dbReference>
<dbReference type="PATRIC" id="fig|171383.3.peg.728"/>
<comment type="similarity">
    <text evidence="2">Belongs to the TonB-dependent receptor family. Hemoglobin/haptoglobin binding protein subfamily.</text>
</comment>
<name>A0A0M0I691_9VIBR</name>
<dbReference type="Pfam" id="PF00593">
    <property type="entry name" value="TonB_dep_Rec_b-barrel"/>
    <property type="match status" value="1"/>
</dbReference>
<evidence type="ECO:0000256" key="2">
    <source>
        <dbReference type="ARBA" id="ARBA00008143"/>
    </source>
</evidence>
<accession>A0A0M0I691</accession>
<dbReference type="Gene3D" id="2.170.130.10">
    <property type="entry name" value="TonB-dependent receptor, plug domain"/>
    <property type="match status" value="1"/>
</dbReference>
<evidence type="ECO:0000256" key="4">
    <source>
        <dbReference type="ARBA" id="ARBA00022452"/>
    </source>
</evidence>
<feature type="domain" description="TonB-dependent receptor plug" evidence="15">
    <location>
        <begin position="52"/>
        <end position="161"/>
    </location>
</feature>
<dbReference type="OrthoDB" id="9758929at2"/>
<dbReference type="InterPro" id="IPR039426">
    <property type="entry name" value="TonB-dep_rcpt-like"/>
</dbReference>
<dbReference type="InterPro" id="IPR012910">
    <property type="entry name" value="Plug_dom"/>
</dbReference>
<dbReference type="PROSITE" id="PS52016">
    <property type="entry name" value="TONB_DEPENDENT_REC_3"/>
    <property type="match status" value="1"/>
</dbReference>
<evidence type="ECO:0000256" key="10">
    <source>
        <dbReference type="ARBA" id="ARBA00023237"/>
    </source>
</evidence>
<keyword evidence="6 13" id="KW-0732">Signal</keyword>
<keyword evidence="3 11" id="KW-0813">Transport</keyword>
<dbReference type="Proteomes" id="UP000037530">
    <property type="component" value="Unassembled WGS sequence"/>
</dbReference>
<evidence type="ECO:0000256" key="8">
    <source>
        <dbReference type="ARBA" id="ARBA00023136"/>
    </source>
</evidence>
<comment type="subcellular location">
    <subcellularLocation>
        <location evidence="1 11">Cell outer membrane</location>
        <topology evidence="1 11">Multi-pass membrane protein</topology>
    </subcellularLocation>
</comment>
<evidence type="ECO:0000256" key="9">
    <source>
        <dbReference type="ARBA" id="ARBA00023170"/>
    </source>
</evidence>
<evidence type="ECO:0000256" key="7">
    <source>
        <dbReference type="ARBA" id="ARBA00023077"/>
    </source>
</evidence>
<dbReference type="SUPFAM" id="SSF56935">
    <property type="entry name" value="Porins"/>
    <property type="match status" value="1"/>
</dbReference>
<feature type="domain" description="TonB-dependent receptor-like beta-barrel" evidence="14">
    <location>
        <begin position="178"/>
        <end position="640"/>
    </location>
</feature>
<comment type="caution">
    <text evidence="16">The sequence shown here is derived from an EMBL/GenBank/DDBJ whole genome shotgun (WGS) entry which is preliminary data.</text>
</comment>
<dbReference type="Gene3D" id="2.40.170.20">
    <property type="entry name" value="TonB-dependent receptor, beta-barrel domain"/>
    <property type="match status" value="1"/>
</dbReference>
<feature type="signal peptide" evidence="13">
    <location>
        <begin position="1"/>
        <end position="20"/>
    </location>
</feature>
<evidence type="ECO:0000256" key="3">
    <source>
        <dbReference type="ARBA" id="ARBA00022448"/>
    </source>
</evidence>
<keyword evidence="4 11" id="KW-1134">Transmembrane beta strand</keyword>
<dbReference type="STRING" id="171383.AKJ31_03520"/>
<proteinExistence type="inferred from homology"/>
<evidence type="ECO:0000256" key="6">
    <source>
        <dbReference type="ARBA" id="ARBA00022729"/>
    </source>
</evidence>
<dbReference type="InterPro" id="IPR037066">
    <property type="entry name" value="Plug_dom_sf"/>
</dbReference>
<protein>
    <submittedName>
        <fullName evidence="16">TonB-dependent receptor</fullName>
    </submittedName>
</protein>
<evidence type="ECO:0000256" key="1">
    <source>
        <dbReference type="ARBA" id="ARBA00004571"/>
    </source>
</evidence>
<dbReference type="AlphaFoldDB" id="A0A0M0I691"/>